<dbReference type="SMART" id="SM00879">
    <property type="entry name" value="Brix"/>
    <property type="match status" value="1"/>
</dbReference>
<evidence type="ECO:0000256" key="1">
    <source>
        <dbReference type="ARBA" id="ARBA00004604"/>
    </source>
</evidence>
<evidence type="ECO:0000313" key="6">
    <source>
        <dbReference type="EMBL" id="CAG9311663.1"/>
    </source>
</evidence>
<sequence>MEEKWVNKQRTLIVCSRGVSHQERHLITDLIRLLPHSKKETKLDRKTQVSTLAELAEMHSCNNCIYLESRKHISFLWIANFPSGPSAKFLLQSVHTSSELKLSGNCLKGSRPLLSFDNSWSEKPQLQLLQHMLTQTFSTPLKHPKSMPFVDHVLSFNQAQNKIFFRNFEMIQSNSEIALVEIGPRFTLTPIKIFEGALTGETLYKNEAYVNPREQEMKYKMEVKVKRRNKKNKQKFEVGPEESDE</sequence>
<protein>
    <recommendedName>
        <fullName evidence="5">Brix domain-containing protein</fullName>
    </recommendedName>
</protein>
<dbReference type="GO" id="GO:0005730">
    <property type="term" value="C:nucleolus"/>
    <property type="evidence" value="ECO:0007669"/>
    <property type="project" value="UniProtKB-SubCell"/>
</dbReference>
<organism evidence="6 7">
    <name type="scientific">Blepharisma stoltei</name>
    <dbReference type="NCBI Taxonomy" id="1481888"/>
    <lineage>
        <taxon>Eukaryota</taxon>
        <taxon>Sar</taxon>
        <taxon>Alveolata</taxon>
        <taxon>Ciliophora</taxon>
        <taxon>Postciliodesmatophora</taxon>
        <taxon>Heterotrichea</taxon>
        <taxon>Heterotrichida</taxon>
        <taxon>Blepharismidae</taxon>
        <taxon>Blepharisma</taxon>
    </lineage>
</organism>
<evidence type="ECO:0000313" key="7">
    <source>
        <dbReference type="Proteomes" id="UP001162131"/>
    </source>
</evidence>
<comment type="subcellular location">
    <subcellularLocation>
        <location evidence="1">Nucleus</location>
        <location evidence="1">Nucleolus</location>
    </subcellularLocation>
</comment>
<dbReference type="InterPro" id="IPR007109">
    <property type="entry name" value="Brix"/>
</dbReference>
<dbReference type="SUPFAM" id="SSF52954">
    <property type="entry name" value="Class II aaRS ABD-related"/>
    <property type="match status" value="1"/>
</dbReference>
<dbReference type="Pfam" id="PF04427">
    <property type="entry name" value="Brix"/>
    <property type="match status" value="1"/>
</dbReference>
<dbReference type="GO" id="GO:0006364">
    <property type="term" value="P:rRNA processing"/>
    <property type="evidence" value="ECO:0007669"/>
    <property type="project" value="InterPro"/>
</dbReference>
<dbReference type="EMBL" id="CAJZBQ010000004">
    <property type="protein sequence ID" value="CAG9311663.1"/>
    <property type="molecule type" value="Genomic_DNA"/>
</dbReference>
<evidence type="ECO:0000256" key="3">
    <source>
        <dbReference type="ARBA" id="ARBA00022517"/>
    </source>
</evidence>
<dbReference type="InterPro" id="IPR026532">
    <property type="entry name" value="BRX1"/>
</dbReference>
<comment type="caution">
    <text evidence="6">The sequence shown here is derived from an EMBL/GenBank/DDBJ whole genome shotgun (WGS) entry which is preliminary data.</text>
</comment>
<comment type="similarity">
    <text evidence="2">Belongs to the BRX1 family.</text>
</comment>
<proteinExistence type="inferred from homology"/>
<dbReference type="PANTHER" id="PTHR13634:SF0">
    <property type="entry name" value="RIBOSOME BIOGENESIS PROTEIN BRX1 HOMOLOG"/>
    <property type="match status" value="1"/>
</dbReference>
<keyword evidence="7" id="KW-1185">Reference proteome</keyword>
<accession>A0AAU9ITN4</accession>
<reference evidence="6" key="1">
    <citation type="submission" date="2021-09" db="EMBL/GenBank/DDBJ databases">
        <authorList>
            <consortium name="AG Swart"/>
            <person name="Singh M."/>
            <person name="Singh A."/>
            <person name="Seah K."/>
            <person name="Emmerich C."/>
        </authorList>
    </citation>
    <scope>NUCLEOTIDE SEQUENCE</scope>
    <source>
        <strain evidence="6">ATCC30299</strain>
    </source>
</reference>
<dbReference type="PROSITE" id="PS50833">
    <property type="entry name" value="BRIX"/>
    <property type="match status" value="1"/>
</dbReference>
<dbReference type="PANTHER" id="PTHR13634">
    <property type="entry name" value="RIBOSOME BIOGENESIS PROTEIN BRIX"/>
    <property type="match status" value="1"/>
</dbReference>
<gene>
    <name evidence="6" type="ORF">BSTOLATCC_MIC3949</name>
</gene>
<evidence type="ECO:0000256" key="4">
    <source>
        <dbReference type="ARBA" id="ARBA00023242"/>
    </source>
</evidence>
<feature type="domain" description="Brix" evidence="5">
    <location>
        <begin position="9"/>
        <end position="199"/>
    </location>
</feature>
<keyword evidence="4" id="KW-0539">Nucleus</keyword>
<keyword evidence="3" id="KW-0690">Ribosome biogenesis</keyword>
<dbReference type="GO" id="GO:0019843">
    <property type="term" value="F:rRNA binding"/>
    <property type="evidence" value="ECO:0007669"/>
    <property type="project" value="InterPro"/>
</dbReference>
<evidence type="ECO:0000256" key="2">
    <source>
        <dbReference type="ARBA" id="ARBA00006369"/>
    </source>
</evidence>
<name>A0AAU9ITN4_9CILI</name>
<dbReference type="FunFam" id="3.40.50.10480:FF:000009">
    <property type="entry name" value="Ribosome biogenesis protein, putative"/>
    <property type="match status" value="1"/>
</dbReference>
<dbReference type="Gene3D" id="3.40.50.10480">
    <property type="entry name" value="Probable brix-domain ribosomal biogenesis protein"/>
    <property type="match status" value="1"/>
</dbReference>
<evidence type="ECO:0000259" key="5">
    <source>
        <dbReference type="PROSITE" id="PS50833"/>
    </source>
</evidence>
<dbReference type="AlphaFoldDB" id="A0AAU9ITN4"/>
<dbReference type="Proteomes" id="UP001162131">
    <property type="component" value="Unassembled WGS sequence"/>
</dbReference>
<dbReference type="GO" id="GO:0000027">
    <property type="term" value="P:ribosomal large subunit assembly"/>
    <property type="evidence" value="ECO:0007669"/>
    <property type="project" value="TreeGrafter"/>
</dbReference>